<evidence type="ECO:0000313" key="2">
    <source>
        <dbReference type="Proteomes" id="UP000823388"/>
    </source>
</evidence>
<keyword evidence="2" id="KW-1185">Reference proteome</keyword>
<dbReference type="Proteomes" id="UP000823388">
    <property type="component" value="Chromosome 8K"/>
</dbReference>
<accession>A0A8T0PFU1</accession>
<evidence type="ECO:0000313" key="1">
    <source>
        <dbReference type="EMBL" id="KAG2561147.1"/>
    </source>
</evidence>
<dbReference type="EMBL" id="CM029051">
    <property type="protein sequence ID" value="KAG2561147.1"/>
    <property type="molecule type" value="Genomic_DNA"/>
</dbReference>
<protein>
    <submittedName>
        <fullName evidence="1">Uncharacterized protein</fullName>
    </submittedName>
</protein>
<comment type="caution">
    <text evidence="1">The sequence shown here is derived from an EMBL/GenBank/DDBJ whole genome shotgun (WGS) entry which is preliminary data.</text>
</comment>
<proteinExistence type="predicted"/>
<organism evidence="1 2">
    <name type="scientific">Panicum virgatum</name>
    <name type="common">Blackwell switchgrass</name>
    <dbReference type="NCBI Taxonomy" id="38727"/>
    <lineage>
        <taxon>Eukaryota</taxon>
        <taxon>Viridiplantae</taxon>
        <taxon>Streptophyta</taxon>
        <taxon>Embryophyta</taxon>
        <taxon>Tracheophyta</taxon>
        <taxon>Spermatophyta</taxon>
        <taxon>Magnoliopsida</taxon>
        <taxon>Liliopsida</taxon>
        <taxon>Poales</taxon>
        <taxon>Poaceae</taxon>
        <taxon>PACMAD clade</taxon>
        <taxon>Panicoideae</taxon>
        <taxon>Panicodae</taxon>
        <taxon>Paniceae</taxon>
        <taxon>Panicinae</taxon>
        <taxon>Panicum</taxon>
        <taxon>Panicum sect. Hiantes</taxon>
    </lineage>
</organism>
<reference evidence="1" key="1">
    <citation type="submission" date="2020-05" db="EMBL/GenBank/DDBJ databases">
        <title>WGS assembly of Panicum virgatum.</title>
        <authorList>
            <person name="Lovell J.T."/>
            <person name="Jenkins J."/>
            <person name="Shu S."/>
            <person name="Juenger T.E."/>
            <person name="Schmutz J."/>
        </authorList>
    </citation>
    <scope>NUCLEOTIDE SEQUENCE</scope>
    <source>
        <strain evidence="1">AP13</strain>
    </source>
</reference>
<sequence>MQVSCRTLFTPDTGFMSATPAASSSLQAALSYCVKQVRSYDYHHLHLPPAMRKAAFTFRAFNVETAKAMDVLKLILLQD</sequence>
<dbReference type="AlphaFoldDB" id="A0A8T0PFU1"/>
<gene>
    <name evidence="1" type="ORF">PVAP13_8KG111601</name>
</gene>
<name>A0A8T0PFU1_PANVG</name>